<sequence length="110" mass="12156">MVDACSCYGPCGPFGSYSMKSSLPCSCLEGFEPKVLEESNAGDWSSGCQHKMPLDCRTPDVFHKISGVIFPDTRRSWYNNSMSLEECEMTCRKDCACTAYAKLDIAKGRS</sequence>
<dbReference type="InterPro" id="IPR000858">
    <property type="entry name" value="S_locus_glycoprot_dom"/>
</dbReference>
<gene>
    <name evidence="4" type="ORF">LVIROSA_LOCUS17241</name>
</gene>
<evidence type="ECO:0000256" key="2">
    <source>
        <dbReference type="ARBA" id="ARBA00023157"/>
    </source>
</evidence>
<feature type="domain" description="Apple" evidence="3">
    <location>
        <begin position="56"/>
        <end position="110"/>
    </location>
</feature>
<keyword evidence="1" id="KW-0732">Signal</keyword>
<dbReference type="Pfam" id="PF00954">
    <property type="entry name" value="S_locus_glycop"/>
    <property type="match status" value="1"/>
</dbReference>
<dbReference type="Proteomes" id="UP001157418">
    <property type="component" value="Unassembled WGS sequence"/>
</dbReference>
<evidence type="ECO:0000313" key="4">
    <source>
        <dbReference type="EMBL" id="CAH1430467.1"/>
    </source>
</evidence>
<dbReference type="InterPro" id="IPR003609">
    <property type="entry name" value="Pan_app"/>
</dbReference>
<organism evidence="4 5">
    <name type="scientific">Lactuca virosa</name>
    <dbReference type="NCBI Taxonomy" id="75947"/>
    <lineage>
        <taxon>Eukaryota</taxon>
        <taxon>Viridiplantae</taxon>
        <taxon>Streptophyta</taxon>
        <taxon>Embryophyta</taxon>
        <taxon>Tracheophyta</taxon>
        <taxon>Spermatophyta</taxon>
        <taxon>Magnoliopsida</taxon>
        <taxon>eudicotyledons</taxon>
        <taxon>Gunneridae</taxon>
        <taxon>Pentapetalae</taxon>
        <taxon>asterids</taxon>
        <taxon>campanulids</taxon>
        <taxon>Asterales</taxon>
        <taxon>Asteraceae</taxon>
        <taxon>Cichorioideae</taxon>
        <taxon>Cichorieae</taxon>
        <taxon>Lactucinae</taxon>
        <taxon>Lactuca</taxon>
    </lineage>
</organism>
<accession>A0AAU9MV86</accession>
<comment type="caution">
    <text evidence="4">The sequence shown here is derived from an EMBL/GenBank/DDBJ whole genome shotgun (WGS) entry which is preliminary data.</text>
</comment>
<dbReference type="GO" id="GO:0048544">
    <property type="term" value="P:recognition of pollen"/>
    <property type="evidence" value="ECO:0007669"/>
    <property type="project" value="InterPro"/>
</dbReference>
<keyword evidence="5" id="KW-1185">Reference proteome</keyword>
<evidence type="ECO:0000313" key="5">
    <source>
        <dbReference type="Proteomes" id="UP001157418"/>
    </source>
</evidence>
<dbReference type="AlphaFoldDB" id="A0AAU9MV86"/>
<evidence type="ECO:0000259" key="3">
    <source>
        <dbReference type="PROSITE" id="PS50948"/>
    </source>
</evidence>
<evidence type="ECO:0000256" key="1">
    <source>
        <dbReference type="ARBA" id="ARBA00022729"/>
    </source>
</evidence>
<keyword evidence="2" id="KW-1015">Disulfide bond</keyword>
<proteinExistence type="predicted"/>
<dbReference type="PROSITE" id="PS50948">
    <property type="entry name" value="PAN"/>
    <property type="match status" value="1"/>
</dbReference>
<protein>
    <recommendedName>
        <fullName evidence="3">Apple domain-containing protein</fullName>
    </recommendedName>
</protein>
<dbReference type="EMBL" id="CAKMRJ010003334">
    <property type="protein sequence ID" value="CAH1430467.1"/>
    <property type="molecule type" value="Genomic_DNA"/>
</dbReference>
<dbReference type="PANTHER" id="PTHR32444">
    <property type="entry name" value="BULB-TYPE LECTIN DOMAIN-CONTAINING PROTEIN"/>
    <property type="match status" value="1"/>
</dbReference>
<name>A0AAU9MV86_9ASTR</name>
<dbReference type="PANTHER" id="PTHR32444:SF232">
    <property type="entry name" value="S-LOCUS GLYCOPROTEIN"/>
    <property type="match status" value="1"/>
</dbReference>
<reference evidence="4 5" key="1">
    <citation type="submission" date="2022-01" db="EMBL/GenBank/DDBJ databases">
        <authorList>
            <person name="Xiong W."/>
            <person name="Schranz E."/>
        </authorList>
    </citation>
    <scope>NUCLEOTIDE SEQUENCE [LARGE SCALE GENOMIC DNA]</scope>
</reference>
<dbReference type="Pfam" id="PF08276">
    <property type="entry name" value="PAN_2"/>
    <property type="match status" value="1"/>
</dbReference>